<keyword evidence="1" id="KW-0732">Signal</keyword>
<evidence type="ECO:0000256" key="1">
    <source>
        <dbReference type="SAM" id="SignalP"/>
    </source>
</evidence>
<dbReference type="HOGENOM" id="CLU_1125199_0_0_1"/>
<dbReference type="EMBL" id="CDHN01000001">
    <property type="protein sequence ID" value="CEJ83126.1"/>
    <property type="molecule type" value="Genomic_DNA"/>
</dbReference>
<keyword evidence="3" id="KW-1185">Reference proteome</keyword>
<evidence type="ECO:0000313" key="2">
    <source>
        <dbReference type="EMBL" id="CEJ83126.1"/>
    </source>
</evidence>
<name>A0A0A1SXU1_9HYPO</name>
<sequence length="247" mass="26081">MKHLTPLLLAGSAVAFTPLFEIRALHNVPSGHPTGLDAASAYLNLPQSHEAVTVLAAMGADCDRTGDQKACFEASEKTINPSKKVGKCEDSEEDYRNDADGAFIAASLTDDLLGECGETYCSNDVKKCRDTGQVKLCGHMIGEFTSEGKKQMGETIKAALRKGAKLSCQRGQLAGLDFWVSITPNILNVNIFGGDNSGQFMQLNMEKMDDSNSCSPFLQALGSIAGMVPEFGSFVGGTIGAVCSALG</sequence>
<accession>A0A0A1SXU1</accession>
<feature type="signal peptide" evidence="1">
    <location>
        <begin position="1"/>
        <end position="15"/>
    </location>
</feature>
<dbReference type="AlphaFoldDB" id="A0A0A1SXU1"/>
<organism evidence="2 3">
    <name type="scientific">[Torrubiella] hemipterigena</name>
    <dbReference type="NCBI Taxonomy" id="1531966"/>
    <lineage>
        <taxon>Eukaryota</taxon>
        <taxon>Fungi</taxon>
        <taxon>Dikarya</taxon>
        <taxon>Ascomycota</taxon>
        <taxon>Pezizomycotina</taxon>
        <taxon>Sordariomycetes</taxon>
        <taxon>Hypocreomycetidae</taxon>
        <taxon>Hypocreales</taxon>
        <taxon>Clavicipitaceae</taxon>
        <taxon>Clavicipitaceae incertae sedis</taxon>
        <taxon>'Torrubiella' clade</taxon>
    </lineage>
</organism>
<gene>
    <name evidence="2" type="ORF">VHEMI03150</name>
</gene>
<proteinExistence type="predicted"/>
<dbReference type="Proteomes" id="UP000039046">
    <property type="component" value="Unassembled WGS sequence"/>
</dbReference>
<feature type="chain" id="PRO_5012249399" evidence="1">
    <location>
        <begin position="16"/>
        <end position="247"/>
    </location>
</feature>
<protein>
    <submittedName>
        <fullName evidence="2">Uncharacterized protein</fullName>
    </submittedName>
</protein>
<evidence type="ECO:0000313" key="3">
    <source>
        <dbReference type="Proteomes" id="UP000039046"/>
    </source>
</evidence>
<reference evidence="2 3" key="1">
    <citation type="journal article" date="2015" name="Genome Announc.">
        <title>Draft Genome Sequence and Gene Annotation of the Entomopathogenic Fungus Verticillium hemipterigenum.</title>
        <authorList>
            <person name="Horn F."/>
            <person name="Habel A."/>
            <person name="Scharf D.H."/>
            <person name="Dworschak J."/>
            <person name="Brakhage A.A."/>
            <person name="Guthke R."/>
            <person name="Hertweck C."/>
            <person name="Linde J."/>
        </authorList>
    </citation>
    <scope>NUCLEOTIDE SEQUENCE [LARGE SCALE GENOMIC DNA]</scope>
</reference>